<accession>A0ABU1VME6</accession>
<evidence type="ECO:0000313" key="4">
    <source>
        <dbReference type="EMBL" id="MDR7098646.1"/>
    </source>
</evidence>
<name>A0ABU1VME6_9GAMM</name>
<dbReference type="PANTHER" id="PTHR12215">
    <property type="entry name" value="PHOSPHOPANTETHEINE TRANSFERASE"/>
    <property type="match status" value="1"/>
</dbReference>
<evidence type="ECO:0000259" key="3">
    <source>
        <dbReference type="Pfam" id="PF01648"/>
    </source>
</evidence>
<protein>
    <submittedName>
        <fullName evidence="4">4'-phosphopantetheinyl transferase</fullName>
        <ecNumber evidence="4">2.7.8.-</ecNumber>
    </submittedName>
</protein>
<dbReference type="EMBL" id="JAVDVW010000001">
    <property type="protein sequence ID" value="MDR7098646.1"/>
    <property type="molecule type" value="Genomic_DNA"/>
</dbReference>
<keyword evidence="2 4" id="KW-0808">Transferase</keyword>
<gene>
    <name evidence="4" type="ORF">J2X04_000993</name>
</gene>
<dbReference type="Proteomes" id="UP001267878">
    <property type="component" value="Unassembled WGS sequence"/>
</dbReference>
<feature type="domain" description="4'-phosphopantetheinyl transferase" evidence="3">
    <location>
        <begin position="142"/>
        <end position="206"/>
    </location>
</feature>
<proteinExistence type="inferred from homology"/>
<comment type="caution">
    <text evidence="4">The sequence shown here is derived from an EMBL/GenBank/DDBJ whole genome shotgun (WGS) entry which is preliminary data.</text>
</comment>
<dbReference type="InterPro" id="IPR008278">
    <property type="entry name" value="4-PPantetheinyl_Trfase_dom"/>
</dbReference>
<keyword evidence="5" id="KW-1185">Reference proteome</keyword>
<sequence length="261" mass="28244">MLQLKANPGFADTRWSCKTLREAFESALKESGWSATADACVLVGLFDLDDWLPWLAGAYAMLDAQEQQRVQRRRAVVDRDQLALSYALHRLLLGKALDCDPAEVPIGRDAAGCPCLPGGILCTSLSHADRRALALAITATGRVGVDIESSNRASVMPELAERVCHPHEMAELRLLAEPARSEALLALWVRKEAYLKAAGIGLQREMGTFAAPRDALLELPGGELTRVRMLEVGPHWIAAVAGAPEVPIASSWLRICTAGTE</sequence>
<dbReference type="GO" id="GO:0016740">
    <property type="term" value="F:transferase activity"/>
    <property type="evidence" value="ECO:0007669"/>
    <property type="project" value="UniProtKB-KW"/>
</dbReference>
<organism evidence="4 5">
    <name type="scientific">Agrilutibacter niabensis</name>
    <dbReference type="NCBI Taxonomy" id="380628"/>
    <lineage>
        <taxon>Bacteria</taxon>
        <taxon>Pseudomonadati</taxon>
        <taxon>Pseudomonadota</taxon>
        <taxon>Gammaproteobacteria</taxon>
        <taxon>Lysobacterales</taxon>
        <taxon>Lysobacteraceae</taxon>
        <taxon>Agrilutibacter</taxon>
    </lineage>
</organism>
<dbReference type="PANTHER" id="PTHR12215:SF10">
    <property type="entry name" value="L-AMINOADIPATE-SEMIALDEHYDE DEHYDROGENASE-PHOSPHOPANTETHEINYL TRANSFERASE"/>
    <property type="match status" value="1"/>
</dbReference>
<dbReference type="InterPro" id="IPR037143">
    <property type="entry name" value="4-PPantetheinyl_Trfase_dom_sf"/>
</dbReference>
<dbReference type="Gene3D" id="3.90.470.20">
    <property type="entry name" value="4'-phosphopantetheinyl transferase domain"/>
    <property type="match status" value="2"/>
</dbReference>
<comment type="similarity">
    <text evidence="1">Belongs to the P-Pant transferase superfamily. Gsp/Sfp/HetI/AcpT family.</text>
</comment>
<evidence type="ECO:0000256" key="1">
    <source>
        <dbReference type="ARBA" id="ARBA00010990"/>
    </source>
</evidence>
<dbReference type="SUPFAM" id="SSF56214">
    <property type="entry name" value="4'-phosphopantetheinyl transferase"/>
    <property type="match status" value="2"/>
</dbReference>
<dbReference type="Pfam" id="PF01648">
    <property type="entry name" value="ACPS"/>
    <property type="match status" value="1"/>
</dbReference>
<dbReference type="InterPro" id="IPR050559">
    <property type="entry name" value="P-Pant_transferase_sf"/>
</dbReference>
<evidence type="ECO:0000313" key="5">
    <source>
        <dbReference type="Proteomes" id="UP001267878"/>
    </source>
</evidence>
<dbReference type="EC" id="2.7.8.-" evidence="4"/>
<reference evidence="4 5" key="1">
    <citation type="submission" date="2023-07" db="EMBL/GenBank/DDBJ databases">
        <title>Sorghum-associated microbial communities from plants grown in Nebraska, USA.</title>
        <authorList>
            <person name="Schachtman D."/>
        </authorList>
    </citation>
    <scope>NUCLEOTIDE SEQUENCE [LARGE SCALE GENOMIC DNA]</scope>
    <source>
        <strain evidence="4 5">BE187</strain>
    </source>
</reference>
<evidence type="ECO:0000256" key="2">
    <source>
        <dbReference type="ARBA" id="ARBA00022679"/>
    </source>
</evidence>
<dbReference type="RefSeq" id="WP_310052672.1">
    <property type="nucleotide sequence ID" value="NZ_JAVDVW010000001.1"/>
</dbReference>